<protein>
    <submittedName>
        <fullName evidence="3">DUF4157 domain-containing protein</fullName>
    </submittedName>
</protein>
<feature type="compositionally biased region" description="Basic and acidic residues" evidence="1">
    <location>
        <begin position="1"/>
        <end position="20"/>
    </location>
</feature>
<organism evidence="3 4">
    <name type="scientific">Bradyrhizobium symbiodeficiens</name>
    <dbReference type="NCBI Taxonomy" id="1404367"/>
    <lineage>
        <taxon>Bacteria</taxon>
        <taxon>Pseudomonadati</taxon>
        <taxon>Pseudomonadota</taxon>
        <taxon>Alphaproteobacteria</taxon>
        <taxon>Hyphomicrobiales</taxon>
        <taxon>Nitrobacteraceae</taxon>
        <taxon>Bradyrhizobium</taxon>
    </lineage>
</organism>
<evidence type="ECO:0000259" key="2">
    <source>
        <dbReference type="Pfam" id="PF13699"/>
    </source>
</evidence>
<dbReference type="Pfam" id="PF13699">
    <property type="entry name" value="eCIS_core"/>
    <property type="match status" value="1"/>
</dbReference>
<evidence type="ECO:0000313" key="4">
    <source>
        <dbReference type="Proteomes" id="UP000319298"/>
    </source>
</evidence>
<accession>A0ABX5W4F6</accession>
<sequence>MIRSERMGSARIAETHKSALDRSPAAAVAARAPLRAPATPSSSGAMQSRIGNSGVLALARSAEGPAPTSVGPSLRISSPGDPAEREAVRIAAQVTRSADGAPGIAPAAAAIQRAGALPPSPAKAGSPAPASVAARIASSMSGGTALPTTVRAQMEPRFGANFGSVRIHTNEKAANLSGRLNARAFTVGNHVFFGRGQFQPDRRDGRELIAHELTHTIQQGGVAQSSIQRDLIDDAKGALGAVSDWVAEQGGLEAVVRAALTAVAPGLASMIGPGGLLQALAAFAMKAVDGLFDSLKQPLAGILGVGEQIAQALAPIIETIQAAAVQIAKNDCTPIRLAAEKIEQIAMRLITPVIELVQPVIAGIKRFLDEAWKKVGAPILDWIREYAAEQWRMIKEIADLVQRAAKWLWDKTAGLREPYIQMWNLLKNILGLGDSPEGQNGILQWVEQKLTAAWEGIKARLQPYTEQLKAIGIAVGAVLLALSPAGPILALGAAAIEVSKGIAWVAANWGKGNIIVTARTFVEKTLLPPLVAALDKVSATVANIANSISTSLAGLAATLAKSVAVAGGTAIGVIVRLTQWLSEQAQALAAFVNTKLGELKLWLGGAFDKLVAFLKKVMNFLSRVGDVIIDIYGLPVLLGEAVWNAVPQCIRDPIVDFLGPIILRQIELFSELVKDDEAWKKTKEEVGRLIKLVFHNKDLIGAVKAAFFFVLRVFNLPPELLATVGTKALAAWDLVAKNPLQFMKTTLKAIAQGFKIIWDDKLENIKNGLQGWLLGEIKDKNIIMPTNWTDLGQIFEFVLSVLGISVEHTYELLKKRFPPEKVERFRAIVGKVQRVLEWVDRSIVVTRSPKDNAAGMLDQARNFGLTLLEAGAEWIIKKVAAKVTEEIVKAAATAGLGSILSAAQSLYAALLTAKKWMRQILDMANKALDSIMDLVAGAVGKVGGVFAELMKKAMPVVVGFLADQVGLGDVGRELGKAIDKLRADVDKAILWVIDRIKAGIELLIGAGKGVVAKIKAWWAERVAFKGKDGEPHSVYVVGDEYPEKVIVATTPTEIVAKLKAIVAEDGDLAKKAQKALEYYDQEVKPAIGKDKKEVKDFGRKFTQLSNLLAEVFDTDKDDLPDKAVWLPRGGGRSSVQFLSTRTSQGGTRATGSPPGWDMIVHGGLSESPARWVRMHLITAGVGGEGLSDNLVPAPSSVNSGAQVRGFELRLEQLVKNKSGKGRQKNNLVWVNVKTKFWGPGNGPGKTRYGADTFASAVDFEAGRYVPNAKKEADKTRNWDKVSAAELFTSVTVPQPEFGKIVPNINDMSIEQLVTVIGVSSYYAMQIRRISADRRFIHLTDFWIRMNKEVRDNERFNDMYAKVRDAVNVDKTVRF</sequence>
<proteinExistence type="predicted"/>
<gene>
    <name evidence="3" type="ORF">FJN17_07945</name>
</gene>
<dbReference type="EMBL" id="CP041090">
    <property type="protein sequence ID" value="QDF37502.1"/>
    <property type="molecule type" value="Genomic_DNA"/>
</dbReference>
<evidence type="ECO:0000313" key="3">
    <source>
        <dbReference type="EMBL" id="QDF37502.1"/>
    </source>
</evidence>
<feature type="domain" description="eCIS core" evidence="2">
    <location>
        <begin position="146"/>
        <end position="221"/>
    </location>
</feature>
<keyword evidence="4" id="KW-1185">Reference proteome</keyword>
<feature type="region of interest" description="Disordered" evidence="1">
    <location>
        <begin position="1"/>
        <end position="48"/>
    </location>
</feature>
<dbReference type="Proteomes" id="UP000319298">
    <property type="component" value="Chromosome"/>
</dbReference>
<reference evidence="3 4" key="2">
    <citation type="journal article" date="2020" name="Int. J. Syst. Evol. Microbiol.">
        <title>Description and complete genome sequences of Bradyrhizobium symbiodeficiens sp. nov., a non-symbiotic bacterium associated with legumes native to Canada.</title>
        <authorList>
            <person name="Bromfield E.S.P."/>
            <person name="Cloutier S."/>
            <person name="Nguyen H.D.T."/>
        </authorList>
    </citation>
    <scope>NUCLEOTIDE SEQUENCE [LARGE SCALE GENOMIC DNA]</scope>
    <source>
        <strain evidence="3 4">65S1MB</strain>
    </source>
</reference>
<dbReference type="RefSeq" id="WP_140478946.1">
    <property type="nucleotide sequence ID" value="NZ_CP041090.2"/>
</dbReference>
<name>A0ABX5W4F6_9BRAD</name>
<feature type="region of interest" description="Disordered" evidence="1">
    <location>
        <begin position="61"/>
        <end position="84"/>
    </location>
</feature>
<reference evidence="4" key="1">
    <citation type="submission" date="2019-06" db="EMBL/GenBank/DDBJ databases">
        <title>Whole-Genome Sequence of Bradyrhizobium sp. 3 Strain 65S1MB.</title>
        <authorList>
            <person name="Bromfield E.S.P."/>
            <person name="Cloutier S."/>
            <person name="Nguyen H.D.T."/>
        </authorList>
    </citation>
    <scope>NUCLEOTIDE SEQUENCE [LARGE SCALE GENOMIC DNA]</scope>
    <source>
        <strain evidence="4">65S1MB</strain>
    </source>
</reference>
<dbReference type="InterPro" id="IPR025295">
    <property type="entry name" value="eCIS_core_dom"/>
</dbReference>
<feature type="compositionally biased region" description="Low complexity" evidence="1">
    <location>
        <begin position="21"/>
        <end position="43"/>
    </location>
</feature>
<evidence type="ECO:0000256" key="1">
    <source>
        <dbReference type="SAM" id="MobiDB-lite"/>
    </source>
</evidence>